<keyword evidence="2" id="KW-1185">Reference proteome</keyword>
<organism evidence="1 2">
    <name type="scientific">Ensifer adhaerens</name>
    <name type="common">Sinorhizobium morelense</name>
    <dbReference type="NCBI Taxonomy" id="106592"/>
    <lineage>
        <taxon>Bacteria</taxon>
        <taxon>Pseudomonadati</taxon>
        <taxon>Pseudomonadota</taxon>
        <taxon>Alphaproteobacteria</taxon>
        <taxon>Hyphomicrobiales</taxon>
        <taxon>Rhizobiaceae</taxon>
        <taxon>Sinorhizobium/Ensifer group</taxon>
        <taxon>Ensifer</taxon>
    </lineage>
</organism>
<protein>
    <submittedName>
        <fullName evidence="1">Uncharacterized protein</fullName>
    </submittedName>
</protein>
<dbReference type="Proteomes" id="UP000823773">
    <property type="component" value="Unassembled WGS sequence"/>
</dbReference>
<proteinExistence type="predicted"/>
<gene>
    <name evidence="1" type="ORF">J2Z19_004649</name>
</gene>
<dbReference type="EMBL" id="JAGGJR010000008">
    <property type="protein sequence ID" value="MBP1874916.1"/>
    <property type="molecule type" value="Genomic_DNA"/>
</dbReference>
<accession>A0ACC5T1Y9</accession>
<name>A0ACC5T1Y9_ENSAD</name>
<sequence>MIDAIRTPLLIAISVAWFSFTSASSAFAEPSLDPTCSVINEAYRNTRSTPQYSQVLYEVRPDGQQLAFLEARFSGSVLYERYAGKGEKWSKPTTVDWRLADSNGPKFSACKLVTRPTKDVTWGSYYTAVWIGGWFKADAEIWLTGDGLRFQKLQRRFRGEGQFKFQVAMETFNYDAVQPGAPTDDQVDQSKTAFPH</sequence>
<evidence type="ECO:0000313" key="1">
    <source>
        <dbReference type="EMBL" id="MBP1874916.1"/>
    </source>
</evidence>
<comment type="caution">
    <text evidence="1">The sequence shown here is derived from an EMBL/GenBank/DDBJ whole genome shotgun (WGS) entry which is preliminary data.</text>
</comment>
<evidence type="ECO:0000313" key="2">
    <source>
        <dbReference type="Proteomes" id="UP000823773"/>
    </source>
</evidence>
<reference evidence="1" key="1">
    <citation type="submission" date="2021-03" db="EMBL/GenBank/DDBJ databases">
        <title>Genomic Encyclopedia of Type Strains, Phase IV (KMG-IV): sequencing the most valuable type-strain genomes for metagenomic binning, comparative biology and taxonomic classification.</title>
        <authorList>
            <person name="Goeker M."/>
        </authorList>
    </citation>
    <scope>NUCLEOTIDE SEQUENCE</scope>
    <source>
        <strain evidence="1">DSM 18131</strain>
    </source>
</reference>